<dbReference type="PRINTS" id="PR01399">
    <property type="entry name" value="ENTSNTHTASED"/>
</dbReference>
<comment type="catalytic activity">
    <reaction evidence="11">
        <text>apo-[peptidyl-carrier protein] + CoA = holo-[peptidyl-carrier protein] + adenosine 3',5'-bisphosphate + H(+)</text>
        <dbReference type="Rhea" id="RHEA:46228"/>
        <dbReference type="Rhea" id="RHEA-COMP:11479"/>
        <dbReference type="Rhea" id="RHEA-COMP:11480"/>
        <dbReference type="ChEBI" id="CHEBI:15378"/>
        <dbReference type="ChEBI" id="CHEBI:29999"/>
        <dbReference type="ChEBI" id="CHEBI:57287"/>
        <dbReference type="ChEBI" id="CHEBI:58343"/>
        <dbReference type="ChEBI" id="CHEBI:64479"/>
    </reaction>
</comment>
<dbReference type="GO" id="GO:0000287">
    <property type="term" value="F:magnesium ion binding"/>
    <property type="evidence" value="ECO:0007669"/>
    <property type="project" value="InterPro"/>
</dbReference>
<keyword evidence="13" id="KW-0460">Magnesium</keyword>
<dbReference type="Pfam" id="PF17837">
    <property type="entry name" value="4PPT_N"/>
    <property type="match status" value="1"/>
</dbReference>
<comment type="catalytic activity">
    <reaction evidence="10">
        <text>apo-[aryl-carrier protein] + CoA = holo-[aryl-carrier protein] + adenosine 3',5'-bisphosphate + H(+)</text>
        <dbReference type="Rhea" id="RHEA:48404"/>
        <dbReference type="Rhea" id="RHEA-COMP:15903"/>
        <dbReference type="Rhea" id="RHEA-COMP:17557"/>
        <dbReference type="ChEBI" id="CHEBI:15378"/>
        <dbReference type="ChEBI" id="CHEBI:29999"/>
        <dbReference type="ChEBI" id="CHEBI:57287"/>
        <dbReference type="ChEBI" id="CHEBI:58343"/>
        <dbReference type="ChEBI" id="CHEBI:64479"/>
    </reaction>
</comment>
<dbReference type="SUPFAM" id="SSF56214">
    <property type="entry name" value="4'-phosphopantetheinyl transferase"/>
    <property type="match status" value="1"/>
</dbReference>
<evidence type="ECO:0000256" key="10">
    <source>
        <dbReference type="ARBA" id="ARBA00049176"/>
    </source>
</evidence>
<evidence type="ECO:0000259" key="15">
    <source>
        <dbReference type="Pfam" id="PF17837"/>
    </source>
</evidence>
<dbReference type="GO" id="GO:0008897">
    <property type="term" value="F:holo-[acyl-carrier-protein] synthase activity"/>
    <property type="evidence" value="ECO:0007669"/>
    <property type="project" value="InterPro"/>
</dbReference>
<keyword evidence="7" id="KW-0259">Enterobactin biosynthesis</keyword>
<feature type="binding site" evidence="12">
    <location>
        <position position="57"/>
    </location>
    <ligand>
        <name>CoA</name>
        <dbReference type="ChEBI" id="CHEBI:57287"/>
    </ligand>
</feature>
<dbReference type="GO" id="GO:0009366">
    <property type="term" value="C:enterobactin synthetase complex"/>
    <property type="evidence" value="ECO:0007669"/>
    <property type="project" value="InterPro"/>
</dbReference>
<feature type="domain" description="4'-phosphopantetheinyl transferase N-terminal" evidence="15">
    <location>
        <begin position="48"/>
        <end position="104"/>
    </location>
</feature>
<feature type="binding site" evidence="12">
    <location>
        <begin position="101"/>
        <end position="102"/>
    </location>
    <ligand>
        <name>CoA</name>
        <dbReference type="ChEBI" id="CHEBI:57287"/>
    </ligand>
</feature>
<evidence type="ECO:0000256" key="9">
    <source>
        <dbReference type="ARBA" id="ARBA00031996"/>
    </source>
</evidence>
<dbReference type="Gene3D" id="3.90.470.20">
    <property type="entry name" value="4'-phosphopantetheinyl transferase domain"/>
    <property type="match status" value="1"/>
</dbReference>
<evidence type="ECO:0000256" key="11">
    <source>
        <dbReference type="ARBA" id="ARBA00049191"/>
    </source>
</evidence>
<sequence>MQRQAVSGFIGERDRVLLAPGVWGHRVCFDPSRFTQSVWDEVRMTSPEALRRATPKRQGEFLAGRLAAHQALLEQGMAGHEVGIGADRAPVWPVGFEGSISHTVLGSVGVALCAVRPGAAGIGLDMEAWLDEGEAARLWPVIADEGEWGRLARSSLGEARALTLLFSAKESLFKALYPRVGRYFDFLDASCLCLREGEITLALNTPLSGSLPAGWHCTLRWRPLEGGVLTWLLLSE</sequence>
<dbReference type="InterPro" id="IPR003542">
    <property type="entry name" value="Enbac_synth_compD-like"/>
</dbReference>
<keyword evidence="6 16" id="KW-0808">Transferase</keyword>
<evidence type="ECO:0000256" key="4">
    <source>
        <dbReference type="ARBA" id="ARBA00011503"/>
    </source>
</evidence>
<evidence type="ECO:0000259" key="14">
    <source>
        <dbReference type="Pfam" id="PF01648"/>
    </source>
</evidence>
<dbReference type="InterPro" id="IPR041354">
    <property type="entry name" value="4PPT_N"/>
</dbReference>
<organism evidence="16 17">
    <name type="scientific">Aeromonas schubertii</name>
    <dbReference type="NCBI Taxonomy" id="652"/>
    <lineage>
        <taxon>Bacteria</taxon>
        <taxon>Pseudomonadati</taxon>
        <taxon>Pseudomonadota</taxon>
        <taxon>Gammaproteobacteria</taxon>
        <taxon>Aeromonadales</taxon>
        <taxon>Aeromonadaceae</taxon>
        <taxon>Aeromonas</taxon>
    </lineage>
</organism>
<dbReference type="InterPro" id="IPR008278">
    <property type="entry name" value="4-PPantetheinyl_Trfase_dom"/>
</dbReference>
<comment type="function">
    <text evidence="1">Involved in the biosynthesis of the siderophore enterobactin (enterochelin), which is a macrocyclic trimeric lactone of N-(2,3-dihydroxybenzoyl)-serine. The serine trilactone serves as a scaffolding for the three catechol functionalities that provide hexadentate coordination for the tightly ligated iron(2+) atoms. Plays an essential role in the assembly of the enterobactin by catalyzing the transfer of the 4'-phosphopantetheine (Ppant) moiety from coenzyme A to the apo-domains of both EntB (ArCP domain) and EntF (PCP domain) to yield their holo-forms which make them competent for the activation of 2,3-dihydroxybenzoate (DHB) and L-serine, respectively.</text>
</comment>
<proteinExistence type="inferred from homology"/>
<dbReference type="PANTHER" id="PTHR38096">
    <property type="entry name" value="ENTEROBACTIN SYNTHASE COMPONENT D"/>
    <property type="match status" value="1"/>
</dbReference>
<dbReference type="KEGG" id="asr:WL1483_3982"/>
<evidence type="ECO:0000313" key="16">
    <source>
        <dbReference type="EMBL" id="ALP43401.1"/>
    </source>
</evidence>
<comment type="cofactor">
    <cofactor evidence="13">
        <name>Mg(2+)</name>
        <dbReference type="ChEBI" id="CHEBI:18420"/>
    </cofactor>
</comment>
<dbReference type="InterPro" id="IPR037143">
    <property type="entry name" value="4-PPantetheinyl_Trfase_dom_sf"/>
</dbReference>
<evidence type="ECO:0000256" key="8">
    <source>
        <dbReference type="ARBA" id="ARBA00029894"/>
    </source>
</evidence>
<dbReference type="Pfam" id="PF01648">
    <property type="entry name" value="ACPS"/>
    <property type="match status" value="1"/>
</dbReference>
<evidence type="ECO:0000256" key="5">
    <source>
        <dbReference type="ARBA" id="ARBA00019087"/>
    </source>
</evidence>
<dbReference type="Proteomes" id="UP000058114">
    <property type="component" value="Chromosome"/>
</dbReference>
<dbReference type="GO" id="GO:0009239">
    <property type="term" value="P:enterobactin biosynthetic process"/>
    <property type="evidence" value="ECO:0007669"/>
    <property type="project" value="UniProtKB-UniPathway"/>
</dbReference>
<gene>
    <name evidence="16" type="primary">entD</name>
    <name evidence="16" type="ORF">WL1483_3982</name>
</gene>
<feature type="binding site" evidence="13">
    <location>
        <position position="127"/>
    </location>
    <ligand>
        <name>Mg(2+)</name>
        <dbReference type="ChEBI" id="CHEBI:18420"/>
    </ligand>
</feature>
<protein>
    <recommendedName>
        <fullName evidence="5">Enterobactin synthase component D</fullName>
    </recommendedName>
    <alternativeName>
        <fullName evidence="8">4'-phosphopantetheinyl transferase EntD</fullName>
    </alternativeName>
    <alternativeName>
        <fullName evidence="9">Enterochelin synthase D</fullName>
    </alternativeName>
</protein>
<evidence type="ECO:0000256" key="3">
    <source>
        <dbReference type="ARBA" id="ARBA00008342"/>
    </source>
</evidence>
<feature type="domain" description="4'-phosphopantetheinyl transferase" evidence="14">
    <location>
        <begin position="121"/>
        <end position="205"/>
    </location>
</feature>
<comment type="similarity">
    <text evidence="3">Belongs to the P-Pant transferase superfamily. EntD family.</text>
</comment>
<keyword evidence="13" id="KW-0479">Metal-binding</keyword>
<comment type="pathway">
    <text evidence="2">Siderophore biosynthesis; enterobactin biosynthesis.</text>
</comment>
<feature type="binding site" evidence="13">
    <location>
        <position position="125"/>
    </location>
    <ligand>
        <name>Mg(2+)</name>
        <dbReference type="ChEBI" id="CHEBI:18420"/>
    </ligand>
</feature>
<feature type="binding site" evidence="12">
    <location>
        <position position="170"/>
    </location>
    <ligand>
        <name>CoA</name>
        <dbReference type="ChEBI" id="CHEBI:57287"/>
    </ligand>
</feature>
<reference evidence="17" key="1">
    <citation type="submission" date="2015-10" db="EMBL/GenBank/DDBJ databases">
        <title>Complete Genome Sequence of Aeromonas schubertii strain WL1483.</title>
        <authorList>
            <person name="Liu L."/>
        </authorList>
    </citation>
    <scope>NUCLEOTIDE SEQUENCE [LARGE SCALE GENOMIC DNA]</scope>
    <source>
        <strain evidence="17">WL1483</strain>
    </source>
</reference>
<dbReference type="GO" id="GO:0005886">
    <property type="term" value="C:plasma membrane"/>
    <property type="evidence" value="ECO:0007669"/>
    <property type="project" value="TreeGrafter"/>
</dbReference>
<name>A0A0S2SNZ1_9GAMM</name>
<accession>A0A0S2SNZ1</accession>
<evidence type="ECO:0000256" key="6">
    <source>
        <dbReference type="ARBA" id="ARBA00022679"/>
    </source>
</evidence>
<evidence type="ECO:0000256" key="1">
    <source>
        <dbReference type="ARBA" id="ARBA00003937"/>
    </source>
</evidence>
<dbReference type="UniPathway" id="UPA00017"/>
<feature type="binding site" evidence="12">
    <location>
        <position position="65"/>
    </location>
    <ligand>
        <name>CoA</name>
        <dbReference type="ChEBI" id="CHEBI:57287"/>
    </ligand>
</feature>
<evidence type="ECO:0000313" key="17">
    <source>
        <dbReference type="Proteomes" id="UP000058114"/>
    </source>
</evidence>
<dbReference type="EMBL" id="CP013067">
    <property type="protein sequence ID" value="ALP43401.1"/>
    <property type="molecule type" value="Genomic_DNA"/>
</dbReference>
<dbReference type="AlphaFoldDB" id="A0A0S2SNZ1"/>
<comment type="subunit">
    <text evidence="4">EntB, EntD, EntE, and EntF form a multienzyme complex called enterobactin synthase.</text>
</comment>
<feature type="binding site" evidence="12">
    <location>
        <position position="174"/>
    </location>
    <ligand>
        <name>CoA</name>
        <dbReference type="ChEBI" id="CHEBI:57287"/>
    </ligand>
</feature>
<evidence type="ECO:0000256" key="2">
    <source>
        <dbReference type="ARBA" id="ARBA00004993"/>
    </source>
</evidence>
<dbReference type="PATRIC" id="fig|652.5.peg.2943"/>
<evidence type="ECO:0000256" key="12">
    <source>
        <dbReference type="PIRSR" id="PIRSR603542-1"/>
    </source>
</evidence>
<feature type="binding site" evidence="12">
    <location>
        <position position="125"/>
    </location>
    <ligand>
        <name>CoA</name>
        <dbReference type="ChEBI" id="CHEBI:57287"/>
    </ligand>
</feature>
<evidence type="ECO:0000256" key="7">
    <source>
        <dbReference type="ARBA" id="ARBA00023191"/>
    </source>
</evidence>
<evidence type="ECO:0000256" key="13">
    <source>
        <dbReference type="PIRSR" id="PIRSR603542-2"/>
    </source>
</evidence>
<dbReference type="PANTHER" id="PTHR38096:SF1">
    <property type="entry name" value="ENTEROBACTIN SYNTHASE COMPONENT D"/>
    <property type="match status" value="1"/>
</dbReference>
<reference evidence="16 17" key="2">
    <citation type="journal article" date="2016" name="Genome Announc.">
        <title>Complete Genome Sequence of the Highly Virulent Aeromonas schubertii Strain WL1483, Isolated from Diseased Snakehead Fish (Channa argus) in China.</title>
        <authorList>
            <person name="Liu L."/>
            <person name="Li N."/>
            <person name="Zhang D."/>
            <person name="Fu X."/>
            <person name="Shi C."/>
            <person name="Lin Q."/>
            <person name="Hao G."/>
        </authorList>
    </citation>
    <scope>NUCLEOTIDE SEQUENCE [LARGE SCALE GENOMIC DNA]</scope>
    <source>
        <strain evidence="16 17">WL1483</strain>
    </source>
</reference>